<name>A0AAU7UDD0_9DEIO</name>
<evidence type="ECO:0000256" key="6">
    <source>
        <dbReference type="ARBA" id="ARBA00034078"/>
    </source>
</evidence>
<keyword evidence="5" id="KW-1015">Disulfide bond</keyword>
<keyword evidence="7" id="KW-0812">Transmembrane</keyword>
<keyword evidence="7" id="KW-0472">Membrane</keyword>
<dbReference type="SUPFAM" id="SSF50022">
    <property type="entry name" value="ISP domain"/>
    <property type="match status" value="1"/>
</dbReference>
<sequence>MTKYVRKDPELSRRKFINVALGTTAGVGTLSLLSIIGGVKPPYKITPEKELPRPGDVLVHADGPNAGQPVQLADIQPERALFAYPKGKASNGKEVLKNGVDRNQLIVAKFQPSELKAPTDVKATDQGVIVYSRQCMHLGCAVLIQPYTPANLKVAAVCPCHGGAYNLTAGAQVVGGPPPAPLAQLPIKVQGDQLVVDGFFLSLPYDISEPEFVSQKEELTKA</sequence>
<dbReference type="GO" id="GO:0016020">
    <property type="term" value="C:membrane"/>
    <property type="evidence" value="ECO:0007669"/>
    <property type="project" value="InterPro"/>
</dbReference>
<evidence type="ECO:0000256" key="4">
    <source>
        <dbReference type="ARBA" id="ARBA00023014"/>
    </source>
</evidence>
<reference evidence="9" key="1">
    <citation type="submission" date="2024-06" db="EMBL/GenBank/DDBJ databases">
        <title>Draft Genome Sequence of Deinococcus sonorensis Type Strain KR-87, a Biofilm Producing Representative of the Genus Deinococcus.</title>
        <authorList>
            <person name="Boren L.S."/>
            <person name="Grosso R.A."/>
            <person name="Hugenberg-Cox A.N."/>
            <person name="Hill J.T.E."/>
            <person name="Albert C.M."/>
            <person name="Tuohy J.M."/>
        </authorList>
    </citation>
    <scope>NUCLEOTIDE SEQUENCE</scope>
    <source>
        <strain evidence="9">KR-87</strain>
    </source>
</reference>
<dbReference type="Gene3D" id="2.102.10.10">
    <property type="entry name" value="Rieske [2Fe-2S] iron-sulphur domain"/>
    <property type="match status" value="1"/>
</dbReference>
<accession>A0AAU7UDD0</accession>
<dbReference type="AlphaFoldDB" id="A0AAU7UDD0"/>
<feature type="transmembrane region" description="Helical" evidence="7">
    <location>
        <begin position="16"/>
        <end position="39"/>
    </location>
</feature>
<organism evidence="9">
    <name type="scientific">Deinococcus sonorensis KR-87</name>
    <dbReference type="NCBI Taxonomy" id="694439"/>
    <lineage>
        <taxon>Bacteria</taxon>
        <taxon>Thermotogati</taxon>
        <taxon>Deinococcota</taxon>
        <taxon>Deinococci</taxon>
        <taxon>Deinococcales</taxon>
        <taxon>Deinococcaceae</taxon>
        <taxon>Deinococcus</taxon>
    </lineage>
</organism>
<dbReference type="GO" id="GO:0051537">
    <property type="term" value="F:2 iron, 2 sulfur cluster binding"/>
    <property type="evidence" value="ECO:0007669"/>
    <property type="project" value="UniProtKB-KW"/>
</dbReference>
<evidence type="ECO:0000256" key="3">
    <source>
        <dbReference type="ARBA" id="ARBA00023004"/>
    </source>
</evidence>
<evidence type="ECO:0000256" key="2">
    <source>
        <dbReference type="ARBA" id="ARBA00022723"/>
    </source>
</evidence>
<dbReference type="PROSITE" id="PS51296">
    <property type="entry name" value="RIESKE"/>
    <property type="match status" value="1"/>
</dbReference>
<dbReference type="KEGG" id="dsc:ABOD76_08855"/>
<dbReference type="PRINTS" id="PR00162">
    <property type="entry name" value="RIESKE"/>
</dbReference>
<proteinExistence type="predicted"/>
<dbReference type="RefSeq" id="WP_350244474.1">
    <property type="nucleotide sequence ID" value="NZ_CP158299.1"/>
</dbReference>
<dbReference type="InterPro" id="IPR014349">
    <property type="entry name" value="Rieske_Fe-S_prot"/>
</dbReference>
<protein>
    <submittedName>
        <fullName evidence="9">Rieske 2Fe-2S domain-containing protein</fullName>
    </submittedName>
</protein>
<evidence type="ECO:0000256" key="1">
    <source>
        <dbReference type="ARBA" id="ARBA00022714"/>
    </source>
</evidence>
<gene>
    <name evidence="9" type="ORF">ABOD76_08855</name>
</gene>
<evidence type="ECO:0000256" key="5">
    <source>
        <dbReference type="ARBA" id="ARBA00023157"/>
    </source>
</evidence>
<dbReference type="GO" id="GO:0046872">
    <property type="term" value="F:metal ion binding"/>
    <property type="evidence" value="ECO:0007669"/>
    <property type="project" value="UniProtKB-KW"/>
</dbReference>
<keyword evidence="7" id="KW-1133">Transmembrane helix</keyword>
<evidence type="ECO:0000256" key="7">
    <source>
        <dbReference type="SAM" id="Phobius"/>
    </source>
</evidence>
<keyword evidence="2" id="KW-0479">Metal-binding</keyword>
<keyword evidence="3" id="KW-0408">Iron</keyword>
<keyword evidence="1" id="KW-0001">2Fe-2S</keyword>
<comment type="cofactor">
    <cofactor evidence="6">
        <name>[2Fe-2S] cluster</name>
        <dbReference type="ChEBI" id="CHEBI:190135"/>
    </cofactor>
</comment>
<dbReference type="Pfam" id="PF00355">
    <property type="entry name" value="Rieske"/>
    <property type="match status" value="1"/>
</dbReference>
<dbReference type="EMBL" id="CP158299">
    <property type="protein sequence ID" value="XBV86405.1"/>
    <property type="molecule type" value="Genomic_DNA"/>
</dbReference>
<dbReference type="InterPro" id="IPR036922">
    <property type="entry name" value="Rieske_2Fe-2S_sf"/>
</dbReference>
<dbReference type="InterPro" id="IPR017941">
    <property type="entry name" value="Rieske_2Fe-2S"/>
</dbReference>
<keyword evidence="4" id="KW-0411">Iron-sulfur</keyword>
<dbReference type="InterPro" id="IPR005805">
    <property type="entry name" value="Rieske_Fe-S_prot_C"/>
</dbReference>
<dbReference type="PANTHER" id="PTHR10134">
    <property type="entry name" value="CYTOCHROME B-C1 COMPLEX SUBUNIT RIESKE, MITOCHONDRIAL"/>
    <property type="match status" value="1"/>
</dbReference>
<evidence type="ECO:0000259" key="8">
    <source>
        <dbReference type="PROSITE" id="PS51296"/>
    </source>
</evidence>
<feature type="domain" description="Rieske" evidence="8">
    <location>
        <begin position="97"/>
        <end position="196"/>
    </location>
</feature>
<evidence type="ECO:0000313" key="9">
    <source>
        <dbReference type="EMBL" id="XBV86405.1"/>
    </source>
</evidence>